<dbReference type="EMBL" id="JABWGO010000017">
    <property type="protein sequence ID" value="NUW46512.1"/>
    <property type="molecule type" value="Genomic_DNA"/>
</dbReference>
<dbReference type="RefSeq" id="WP_175605971.1">
    <property type="nucleotide sequence ID" value="NZ_JABWGO010000017.1"/>
</dbReference>
<evidence type="ECO:0000256" key="1">
    <source>
        <dbReference type="SAM" id="SignalP"/>
    </source>
</evidence>
<reference evidence="2 3" key="1">
    <citation type="submission" date="2020-06" db="EMBL/GenBank/DDBJ databases">
        <authorList>
            <person name="Chanama M."/>
        </authorList>
    </citation>
    <scope>NUCLEOTIDE SEQUENCE [LARGE SCALE GENOMIC DNA]</scope>
    <source>
        <strain evidence="2 3">TBRC6557</strain>
    </source>
</reference>
<name>A0A7Y6IY05_9ACTN</name>
<comment type="caution">
    <text evidence="2">The sequence shown here is derived from an EMBL/GenBank/DDBJ whole genome shotgun (WGS) entry which is preliminary data.</text>
</comment>
<proteinExistence type="predicted"/>
<dbReference type="PROSITE" id="PS51257">
    <property type="entry name" value="PROKAR_LIPOPROTEIN"/>
    <property type="match status" value="1"/>
</dbReference>
<sequence>MVNRLGWALAAVSALLTAGCARQAHWYPIESAAVSTGGRTITAMIITGRPGPDGRFCVRVTDTEMSETSEQVVLGIEVRDDCESIFPWEGGGVSTNFGFPRTYQFHLKEPLSRRRLVDQATRQEIAIL</sequence>
<feature type="chain" id="PRO_5030754673" description="Lipoprotein" evidence="1">
    <location>
        <begin position="25"/>
        <end position="128"/>
    </location>
</feature>
<organism evidence="2 3">
    <name type="scientific">Nonomuraea rhodomycinica</name>
    <dbReference type="NCBI Taxonomy" id="1712872"/>
    <lineage>
        <taxon>Bacteria</taxon>
        <taxon>Bacillati</taxon>
        <taxon>Actinomycetota</taxon>
        <taxon>Actinomycetes</taxon>
        <taxon>Streptosporangiales</taxon>
        <taxon>Streptosporangiaceae</taxon>
        <taxon>Nonomuraea</taxon>
    </lineage>
</organism>
<evidence type="ECO:0008006" key="4">
    <source>
        <dbReference type="Google" id="ProtNLM"/>
    </source>
</evidence>
<accession>A0A7Y6IY05</accession>
<evidence type="ECO:0000313" key="3">
    <source>
        <dbReference type="Proteomes" id="UP000546126"/>
    </source>
</evidence>
<gene>
    <name evidence="2" type="ORF">HT134_41325</name>
</gene>
<protein>
    <recommendedName>
        <fullName evidence="4">Lipoprotein</fullName>
    </recommendedName>
</protein>
<evidence type="ECO:0000313" key="2">
    <source>
        <dbReference type="EMBL" id="NUW46512.1"/>
    </source>
</evidence>
<feature type="signal peptide" evidence="1">
    <location>
        <begin position="1"/>
        <end position="24"/>
    </location>
</feature>
<dbReference type="Proteomes" id="UP000546126">
    <property type="component" value="Unassembled WGS sequence"/>
</dbReference>
<keyword evidence="1" id="KW-0732">Signal</keyword>
<keyword evidence="3" id="KW-1185">Reference proteome</keyword>
<dbReference type="AlphaFoldDB" id="A0A7Y6IY05"/>